<keyword evidence="1" id="KW-0812">Transmembrane</keyword>
<keyword evidence="3" id="KW-1185">Reference proteome</keyword>
<evidence type="ECO:0000313" key="3">
    <source>
        <dbReference type="Proteomes" id="UP000319342"/>
    </source>
</evidence>
<accession>A0A518D0N7</accession>
<organism evidence="2 3">
    <name type="scientific">Rohdeia mirabilis</name>
    <dbReference type="NCBI Taxonomy" id="2528008"/>
    <lineage>
        <taxon>Bacteria</taxon>
        <taxon>Pseudomonadati</taxon>
        <taxon>Planctomycetota</taxon>
        <taxon>Planctomycetia</taxon>
        <taxon>Planctomycetia incertae sedis</taxon>
        <taxon>Rohdeia</taxon>
    </lineage>
</organism>
<name>A0A518D0N7_9BACT</name>
<dbReference type="Proteomes" id="UP000319342">
    <property type="component" value="Chromosome"/>
</dbReference>
<dbReference type="EMBL" id="CP036290">
    <property type="protein sequence ID" value="QDU85043.1"/>
    <property type="molecule type" value="Genomic_DNA"/>
</dbReference>
<proteinExistence type="predicted"/>
<sequence>MRVPLDDRETDLFHVHRGALSTHPHRPLTPCTMKLLHSLFVAVPLALLVACASPAAGDTDVVPYPLEDCLVMDASLGSMGDPVRIVYEGREIKFCCEPCVDEFYADPAGYLVKLDAAIAAQD</sequence>
<keyword evidence="1" id="KW-0472">Membrane</keyword>
<evidence type="ECO:0008006" key="4">
    <source>
        <dbReference type="Google" id="ProtNLM"/>
    </source>
</evidence>
<keyword evidence="1" id="KW-1133">Transmembrane helix</keyword>
<reference evidence="2 3" key="1">
    <citation type="submission" date="2019-02" db="EMBL/GenBank/DDBJ databases">
        <title>Deep-cultivation of Planctomycetes and their phenomic and genomic characterization uncovers novel biology.</title>
        <authorList>
            <person name="Wiegand S."/>
            <person name="Jogler M."/>
            <person name="Boedeker C."/>
            <person name="Pinto D."/>
            <person name="Vollmers J."/>
            <person name="Rivas-Marin E."/>
            <person name="Kohn T."/>
            <person name="Peeters S.H."/>
            <person name="Heuer A."/>
            <person name="Rast P."/>
            <person name="Oberbeckmann S."/>
            <person name="Bunk B."/>
            <person name="Jeske O."/>
            <person name="Meyerdierks A."/>
            <person name="Storesund J.E."/>
            <person name="Kallscheuer N."/>
            <person name="Luecker S."/>
            <person name="Lage O.M."/>
            <person name="Pohl T."/>
            <person name="Merkel B.J."/>
            <person name="Hornburger P."/>
            <person name="Mueller R.-W."/>
            <person name="Bruemmer F."/>
            <person name="Labrenz M."/>
            <person name="Spormann A.M."/>
            <person name="Op den Camp H."/>
            <person name="Overmann J."/>
            <person name="Amann R."/>
            <person name="Jetten M.S.M."/>
            <person name="Mascher T."/>
            <person name="Medema M.H."/>
            <person name="Devos D.P."/>
            <person name="Kaster A.-K."/>
            <person name="Ovreas L."/>
            <person name="Rohde M."/>
            <person name="Galperin M.Y."/>
            <person name="Jogler C."/>
        </authorList>
    </citation>
    <scope>NUCLEOTIDE SEQUENCE [LARGE SCALE GENOMIC DNA]</scope>
    <source>
        <strain evidence="2 3">Pla163</strain>
    </source>
</reference>
<protein>
    <recommendedName>
        <fullName evidence="4">YHS domain protein</fullName>
    </recommendedName>
</protein>
<evidence type="ECO:0000313" key="2">
    <source>
        <dbReference type="EMBL" id="QDU85043.1"/>
    </source>
</evidence>
<evidence type="ECO:0000256" key="1">
    <source>
        <dbReference type="SAM" id="Phobius"/>
    </source>
</evidence>
<gene>
    <name evidence="2" type="ORF">Pla163_21670</name>
</gene>
<dbReference type="AlphaFoldDB" id="A0A518D0N7"/>
<feature type="transmembrane region" description="Helical" evidence="1">
    <location>
        <begin position="35"/>
        <end position="56"/>
    </location>
</feature>